<comment type="caution">
    <text evidence="1">The sequence shown here is derived from an EMBL/GenBank/DDBJ whole genome shotgun (WGS) entry which is preliminary data.</text>
</comment>
<reference evidence="1 2" key="1">
    <citation type="journal article" date="2011" name="J. Bacteriol.">
        <title>Draft genome sequence of the polycyclic aromatic hydrocarbon-degrading, genetically engineered bioluminescent bioreporter Pseudomonas fluorescens HK44.</title>
        <authorList>
            <person name="Chauhan A."/>
            <person name="Layton A.C."/>
            <person name="Williams D.E."/>
            <person name="Smartt A.E."/>
            <person name="Ripp S."/>
            <person name="Karpinets T.V."/>
            <person name="Brown S.D."/>
            <person name="Sayler G.S."/>
        </authorList>
    </citation>
    <scope>NUCLEOTIDE SEQUENCE [LARGE SCALE GENOMIC DNA]</scope>
    <source>
        <strain evidence="1 2">HK44</strain>
        <plasmid evidence="1">unnamed1</plasmid>
    </source>
</reference>
<gene>
    <name evidence="1" type="ORF">HK44_029970</name>
</gene>
<dbReference type="OrthoDB" id="6910161at2"/>
<evidence type="ECO:0000313" key="1">
    <source>
        <dbReference type="EMBL" id="EXF90913.1"/>
    </source>
</evidence>
<proteinExistence type="predicted"/>
<accession>A0A010SHY1</accession>
<dbReference type="EMBL" id="AFOY02000032">
    <property type="protein sequence ID" value="EXF90913.1"/>
    <property type="molecule type" value="Genomic_DNA"/>
</dbReference>
<dbReference type="PATRIC" id="fig|1042209.11.peg.176"/>
<dbReference type="HOGENOM" id="CLU_1977418_0_0_6"/>
<dbReference type="AlphaFoldDB" id="A0A010SHY1"/>
<dbReference type="RefSeq" id="WP_015272386.1">
    <property type="nucleotide sequence ID" value="NZ_AFOY02000032.1"/>
</dbReference>
<evidence type="ECO:0000313" key="2">
    <source>
        <dbReference type="Proteomes" id="UP000022611"/>
    </source>
</evidence>
<keyword evidence="1" id="KW-0614">Plasmid</keyword>
<sequence length="122" mass="14135">MSAYILNRFHISAILMFTCTGKPDATTYQILADQGQQLLDENIRSVRTRYPGETFKGELFGLDETVRKPTPLEALKLIQCLEYQSNQNPDYYATQAFRTLHEIRRIAQSKLPGWDQTSWDFV</sequence>
<geneLocation type="plasmid" evidence="1">
    <name>unnamed1</name>
</geneLocation>
<dbReference type="Proteomes" id="UP000022611">
    <property type="component" value="Unassembled WGS sequence"/>
</dbReference>
<organism evidence="1 2">
    <name type="scientific">Pseudomonas fluorescens HK44</name>
    <dbReference type="NCBI Taxonomy" id="1042209"/>
    <lineage>
        <taxon>Bacteria</taxon>
        <taxon>Pseudomonadati</taxon>
        <taxon>Pseudomonadota</taxon>
        <taxon>Gammaproteobacteria</taxon>
        <taxon>Pseudomonadales</taxon>
        <taxon>Pseudomonadaceae</taxon>
        <taxon>Pseudomonas</taxon>
    </lineage>
</organism>
<name>A0A010SHY1_PSEFL</name>
<protein>
    <submittedName>
        <fullName evidence="1">Uncharacterized protein</fullName>
    </submittedName>
</protein>